<dbReference type="Pfam" id="PF01478">
    <property type="entry name" value="Peptidase_A24"/>
    <property type="match status" value="1"/>
</dbReference>
<gene>
    <name evidence="3" type="ORF">GYN02_12080</name>
</gene>
<accession>A0ABS1ZHG2</accession>
<keyword evidence="1" id="KW-1133">Transmembrane helix</keyword>
<keyword evidence="1" id="KW-0812">Transmembrane</keyword>
<keyword evidence="4" id="KW-1185">Reference proteome</keyword>
<evidence type="ECO:0000256" key="1">
    <source>
        <dbReference type="SAM" id="Phobius"/>
    </source>
</evidence>
<evidence type="ECO:0000259" key="2">
    <source>
        <dbReference type="Pfam" id="PF01478"/>
    </source>
</evidence>
<dbReference type="Gene3D" id="1.20.120.1220">
    <property type="match status" value="1"/>
</dbReference>
<dbReference type="RefSeq" id="WP_338101701.1">
    <property type="nucleotide sequence ID" value="NZ_JAAEBW010000006.1"/>
</dbReference>
<comment type="caution">
    <text evidence="3">The sequence shown here is derived from an EMBL/GenBank/DDBJ whole genome shotgun (WGS) entry which is preliminary data.</text>
</comment>
<protein>
    <submittedName>
        <fullName evidence="3">Prepilin peptidase</fullName>
    </submittedName>
</protein>
<feature type="transmembrane region" description="Helical" evidence="1">
    <location>
        <begin position="93"/>
        <end position="113"/>
    </location>
</feature>
<sequence>MTHLIVLFMWLAACAIQDLYQRQIANTLTLGGTGLALLYLLWNGHTWLGAPASEGGLALLIVLLLTLPGYALNKFGAGDVKLLIALALATDRLTVLGTFIGAGVCLLTWTLFASKIFPLIYQRVTPSETPPLDAAPKKVPFAPFLLAGFSLTTLCLM</sequence>
<feature type="transmembrane region" description="Helical" evidence="1">
    <location>
        <begin position="54"/>
        <end position="73"/>
    </location>
</feature>
<proteinExistence type="predicted"/>
<feature type="domain" description="Prepilin type IV endopeptidase peptidase" evidence="2">
    <location>
        <begin position="5"/>
        <end position="110"/>
    </location>
</feature>
<organism evidence="3 4">
    <name type="scientific">Pseudomonas weihenstephanensis</name>
    <dbReference type="NCBI Taxonomy" id="1608994"/>
    <lineage>
        <taxon>Bacteria</taxon>
        <taxon>Pseudomonadati</taxon>
        <taxon>Pseudomonadota</taxon>
        <taxon>Gammaproteobacteria</taxon>
        <taxon>Pseudomonadales</taxon>
        <taxon>Pseudomonadaceae</taxon>
        <taxon>Pseudomonas</taxon>
    </lineage>
</organism>
<reference evidence="3 4" key="1">
    <citation type="submission" date="2020-01" db="EMBL/GenBank/DDBJ databases">
        <title>Comparative genomics of meat spoilage bacteria.</title>
        <authorList>
            <person name="Hilgarth M."/>
            <person name="Vogel R.F."/>
        </authorList>
    </citation>
    <scope>NUCLEOTIDE SEQUENCE [LARGE SCALE GENOMIC DNA]</scope>
    <source>
        <strain evidence="3 4">TMW2.2077</strain>
    </source>
</reference>
<dbReference type="Proteomes" id="UP000809529">
    <property type="component" value="Unassembled WGS sequence"/>
</dbReference>
<keyword evidence="1" id="KW-0472">Membrane</keyword>
<evidence type="ECO:0000313" key="3">
    <source>
        <dbReference type="EMBL" id="MBM1195905.1"/>
    </source>
</evidence>
<evidence type="ECO:0000313" key="4">
    <source>
        <dbReference type="Proteomes" id="UP000809529"/>
    </source>
</evidence>
<dbReference type="EMBL" id="JAAEBW010000006">
    <property type="protein sequence ID" value="MBM1195905.1"/>
    <property type="molecule type" value="Genomic_DNA"/>
</dbReference>
<dbReference type="InterPro" id="IPR000045">
    <property type="entry name" value="Prepilin_IV_endopep_pep"/>
</dbReference>
<feature type="transmembrane region" description="Helical" evidence="1">
    <location>
        <begin position="25"/>
        <end position="42"/>
    </location>
</feature>
<name>A0ABS1ZHG2_9PSED</name>